<dbReference type="Proteomes" id="UP001551482">
    <property type="component" value="Unassembled WGS sequence"/>
</dbReference>
<evidence type="ECO:0000259" key="4">
    <source>
        <dbReference type="Pfam" id="PF20597"/>
    </source>
</evidence>
<feature type="transmembrane region" description="Helical" evidence="2">
    <location>
        <begin position="489"/>
        <end position="508"/>
    </location>
</feature>
<feature type="chain" id="PRO_5045886388" evidence="3">
    <location>
        <begin position="23"/>
        <end position="512"/>
    </location>
</feature>
<feature type="compositionally biased region" description="Polar residues" evidence="1">
    <location>
        <begin position="441"/>
        <end position="450"/>
    </location>
</feature>
<keyword evidence="2" id="KW-1133">Transmembrane helix</keyword>
<keyword evidence="3" id="KW-0732">Signal</keyword>
<evidence type="ECO:0000256" key="2">
    <source>
        <dbReference type="SAM" id="Phobius"/>
    </source>
</evidence>
<feature type="signal peptide" evidence="3">
    <location>
        <begin position="1"/>
        <end position="22"/>
    </location>
</feature>
<dbReference type="NCBIfam" id="TIGR04215">
    <property type="entry name" value="choice_anch_A"/>
    <property type="match status" value="1"/>
</dbReference>
<feature type="compositionally biased region" description="Low complexity" evidence="1">
    <location>
        <begin position="454"/>
        <end position="467"/>
    </location>
</feature>
<comment type="caution">
    <text evidence="5">The sequence shown here is derived from an EMBL/GenBank/DDBJ whole genome shotgun (WGS) entry which is preliminary data.</text>
</comment>
<evidence type="ECO:0000256" key="1">
    <source>
        <dbReference type="SAM" id="MobiDB-lite"/>
    </source>
</evidence>
<keyword evidence="2" id="KW-0812">Transmembrane</keyword>
<name>A0ABV3DAW9_9ACTN</name>
<protein>
    <submittedName>
        <fullName evidence="5">Choice-of-anchor A family protein</fullName>
    </submittedName>
</protein>
<sequence>MPSTSRLLVPLTLAAAAGLMVAATVDSRTATGVQRALDAQAASARAFTGNPVEGSRGFGVVVEEDAVLVGTESEGPVAIGGDLRFGPGYNVSLSDAGSFTVADDAQPTALLVGGKIDLGGSSPNGVLKVLSHGYVKIGDLAGSRPLAVDGNGARVNTHVVPAGAAYDAVPRIELARHQPADSVGPAPGLIDFTSLFATYRTRAEAMATCPTNVTMLDGNGTAYPDQQNLPPGSAVKLALRSGVTNVLHLTGAQLNNIAELQVLAQPTPTAPLLIVVDTTATRGVFTWNTPNMPALDKTSIGSVLWDFPDATDITIASGDTLEGTIYAPRAHLRDLDPSNTEGDIIVRSLEEGTAAGIAGAETSHSAGEVHYFPFEAKVSCMDTPVTPTATPTTTAPTSAAPTSAAPTTAAPTTTAPPTTAAPSTTPPTTSVRPTTAKPRPTWSSSRTAKPSRQPATTVPAPVWPAATHSTPTGGSGHLAHSGASDLTRVLAVTGAALLVVGASVMALARRRR</sequence>
<feature type="region of interest" description="Disordered" evidence="1">
    <location>
        <begin position="385"/>
        <end position="481"/>
    </location>
</feature>
<proteinExistence type="predicted"/>
<gene>
    <name evidence="5" type="ORF">AB0C36_02320</name>
</gene>
<organism evidence="5 6">
    <name type="scientific">Streptodolium elevatio</name>
    <dbReference type="NCBI Taxonomy" id="3157996"/>
    <lineage>
        <taxon>Bacteria</taxon>
        <taxon>Bacillati</taxon>
        <taxon>Actinomycetota</taxon>
        <taxon>Actinomycetes</taxon>
        <taxon>Kitasatosporales</taxon>
        <taxon>Streptomycetaceae</taxon>
        <taxon>Streptodolium</taxon>
    </lineage>
</organism>
<dbReference type="RefSeq" id="WP_358347945.1">
    <property type="nucleotide sequence ID" value="NZ_JBEZFP010000003.1"/>
</dbReference>
<evidence type="ECO:0000313" key="6">
    <source>
        <dbReference type="Proteomes" id="UP001551482"/>
    </source>
</evidence>
<dbReference type="InterPro" id="IPR026588">
    <property type="entry name" value="Choice_anch_A"/>
</dbReference>
<keyword evidence="2" id="KW-0472">Membrane</keyword>
<feature type="domain" description="Choice-of-anchor A" evidence="4">
    <location>
        <begin position="53"/>
        <end position="352"/>
    </location>
</feature>
<keyword evidence="6" id="KW-1185">Reference proteome</keyword>
<evidence type="ECO:0000313" key="5">
    <source>
        <dbReference type="EMBL" id="MEU8132324.1"/>
    </source>
</evidence>
<evidence type="ECO:0000256" key="3">
    <source>
        <dbReference type="SAM" id="SignalP"/>
    </source>
</evidence>
<dbReference type="EMBL" id="JBEZFP010000003">
    <property type="protein sequence ID" value="MEU8132324.1"/>
    <property type="molecule type" value="Genomic_DNA"/>
</dbReference>
<dbReference type="Pfam" id="PF20597">
    <property type="entry name" value="pAdhesive_15"/>
    <property type="match status" value="1"/>
</dbReference>
<feature type="compositionally biased region" description="Low complexity" evidence="1">
    <location>
        <begin position="385"/>
        <end position="436"/>
    </location>
</feature>
<reference evidence="5 6" key="1">
    <citation type="submission" date="2024-06" db="EMBL/GenBank/DDBJ databases">
        <title>The Natural Products Discovery Center: Release of the First 8490 Sequenced Strains for Exploring Actinobacteria Biosynthetic Diversity.</title>
        <authorList>
            <person name="Kalkreuter E."/>
            <person name="Kautsar S.A."/>
            <person name="Yang D."/>
            <person name="Bader C.D."/>
            <person name="Teijaro C.N."/>
            <person name="Fluegel L."/>
            <person name="Davis C.M."/>
            <person name="Simpson J.R."/>
            <person name="Lauterbach L."/>
            <person name="Steele A.D."/>
            <person name="Gui C."/>
            <person name="Meng S."/>
            <person name="Li G."/>
            <person name="Viehrig K."/>
            <person name="Ye F."/>
            <person name="Su P."/>
            <person name="Kiefer A.F."/>
            <person name="Nichols A."/>
            <person name="Cepeda A.J."/>
            <person name="Yan W."/>
            <person name="Fan B."/>
            <person name="Jiang Y."/>
            <person name="Adhikari A."/>
            <person name="Zheng C.-J."/>
            <person name="Schuster L."/>
            <person name="Cowan T.M."/>
            <person name="Smanski M.J."/>
            <person name="Chevrette M.G."/>
            <person name="De Carvalho L.P.S."/>
            <person name="Shen B."/>
        </authorList>
    </citation>
    <scope>NUCLEOTIDE SEQUENCE [LARGE SCALE GENOMIC DNA]</scope>
    <source>
        <strain evidence="5 6">NPDC048946</strain>
    </source>
</reference>
<accession>A0ABV3DAW9</accession>